<organism evidence="5 7">
    <name type="scientific">Frigoribacterium faeni</name>
    <dbReference type="NCBI Taxonomy" id="145483"/>
    <lineage>
        <taxon>Bacteria</taxon>
        <taxon>Bacillati</taxon>
        <taxon>Actinomycetota</taxon>
        <taxon>Actinomycetes</taxon>
        <taxon>Micrococcales</taxon>
        <taxon>Microbacteriaceae</taxon>
        <taxon>Frigoribacterium</taxon>
    </lineage>
</organism>
<evidence type="ECO:0000313" key="6">
    <source>
        <dbReference type="Proteomes" id="UP000321154"/>
    </source>
</evidence>
<dbReference type="Proteomes" id="UP000321154">
    <property type="component" value="Unassembled WGS sequence"/>
</dbReference>
<dbReference type="EMBL" id="JACGWW010000004">
    <property type="protein sequence ID" value="MBA8814416.1"/>
    <property type="molecule type" value="Genomic_DNA"/>
</dbReference>
<accession>A0A7W3JK71</accession>
<protein>
    <submittedName>
        <fullName evidence="5">Uncharacterized protein</fullName>
    </submittedName>
</protein>
<feature type="transmembrane region" description="Helical" evidence="2">
    <location>
        <begin position="702"/>
        <end position="723"/>
    </location>
</feature>
<evidence type="ECO:0000313" key="5">
    <source>
        <dbReference type="EMBL" id="MBA8814416.1"/>
    </source>
</evidence>
<dbReference type="OrthoDB" id="4985746at2"/>
<feature type="signal peptide" evidence="3">
    <location>
        <begin position="1"/>
        <end position="19"/>
    </location>
</feature>
<evidence type="ECO:0000256" key="2">
    <source>
        <dbReference type="SAM" id="Phobius"/>
    </source>
</evidence>
<dbReference type="RefSeq" id="WP_146856408.1">
    <property type="nucleotide sequence ID" value="NZ_BAAAHR010000003.1"/>
</dbReference>
<feature type="compositionally biased region" description="Low complexity" evidence="1">
    <location>
        <begin position="323"/>
        <end position="348"/>
    </location>
</feature>
<keyword evidence="3" id="KW-0732">Signal</keyword>
<name>A0A7W3JK71_9MICO</name>
<dbReference type="Pfam" id="PF19516">
    <property type="entry name" value="DUF6049"/>
    <property type="match status" value="1"/>
</dbReference>
<feature type="region of interest" description="Disordered" evidence="1">
    <location>
        <begin position="726"/>
        <end position="765"/>
    </location>
</feature>
<evidence type="ECO:0000256" key="1">
    <source>
        <dbReference type="SAM" id="MobiDB-lite"/>
    </source>
</evidence>
<keyword evidence="2" id="KW-0472">Membrane</keyword>
<reference evidence="5 7" key="2">
    <citation type="submission" date="2020-07" db="EMBL/GenBank/DDBJ databases">
        <title>Sequencing the genomes of 1000 actinobacteria strains.</title>
        <authorList>
            <person name="Klenk H.-P."/>
        </authorList>
    </citation>
    <scope>NUCLEOTIDE SEQUENCE [LARGE SCALE GENOMIC DNA]</scope>
    <source>
        <strain evidence="5 7">DSM 10309</strain>
    </source>
</reference>
<dbReference type="AlphaFoldDB" id="A0A7W3JK71"/>
<gene>
    <name evidence="5" type="ORF">FB463_002687</name>
    <name evidence="4" type="ORF">FFA01_23780</name>
</gene>
<keyword evidence="2" id="KW-0812">Transmembrane</keyword>
<keyword evidence="2" id="KW-1133">Transmembrane helix</keyword>
<proteinExistence type="predicted"/>
<feature type="region of interest" description="Disordered" evidence="1">
    <location>
        <begin position="285"/>
        <end position="365"/>
    </location>
</feature>
<dbReference type="InterPro" id="IPR046112">
    <property type="entry name" value="DUF6049"/>
</dbReference>
<feature type="chain" id="PRO_5039223975" evidence="3">
    <location>
        <begin position="20"/>
        <end position="765"/>
    </location>
</feature>
<sequence length="765" mass="78803">MRLLPALLALVTTLGVAGAALPAEPASAASAGSSAAAASSATGQSDAVTLSVAPEADGVLRSGDDLELSVTVTNGTETDLDAGSARIYLDRDSFLTRSKLADWLSPDETTGDDYLGIYMARVDVPAVAAGESVTVDSITIPASRTALDGWSWGARALGVRLLDSVGVQVAQARSSVVWYPSESFQPTRLSVAVPITTPETENGVLDAAALEAYTSADGTLTRQLRQVVGTSATIAVDPMIIASIRLLGSEAPASALGWLDDLSSAGVETFPLTYADADVAGLSQAGAPSVPGPTSFDGFVDESRFDTSTSATDAPSPAETDQGTSDGSGSSTSSSSGSPADPSATETPSPSPTDEPSAPPLPTTESLLSFPWSLSSIAWPADDTVVSSDIATITSRDYTSTILSSSNVNVATDATENAPVDLGGSTGLVSDDTLSGLIREAAAATSQAAWRSAMAELSASVATIAKERPSDARTMLATLDRSWSTDGGRLRQTLAALDDLPWSSPSSLSDTLAAEPTDATVVDEPESADRLRELRSIVRADEQVTDFSTALEDPLTVTGPARLRTLALSSHAWRDNPDGLSTEVDGATQQATETSQLVSIVQGSDQLILGDRSSLPLYVQNASDSSATVFLTLAPSSSRLTIEENRIPVTVQAKSQVRVRVPVQSIANGTVNVSLSLVSSTGVTIATPAVVTINVQAGWETAITWAFGIGFALLFGGGIYRTIRKRRRGAARDDDGDDDSDDSDYDESGVTGSTGHSEPTVGSTA</sequence>
<feature type="compositionally biased region" description="Acidic residues" evidence="1">
    <location>
        <begin position="734"/>
        <end position="747"/>
    </location>
</feature>
<evidence type="ECO:0000256" key="3">
    <source>
        <dbReference type="SAM" id="SignalP"/>
    </source>
</evidence>
<evidence type="ECO:0000313" key="4">
    <source>
        <dbReference type="EMBL" id="GEK84069.1"/>
    </source>
</evidence>
<dbReference type="EMBL" id="BJUV01000026">
    <property type="protein sequence ID" value="GEK84069.1"/>
    <property type="molecule type" value="Genomic_DNA"/>
</dbReference>
<dbReference type="Proteomes" id="UP000522688">
    <property type="component" value="Unassembled WGS sequence"/>
</dbReference>
<reference evidence="4 6" key="1">
    <citation type="submission" date="2019-07" db="EMBL/GenBank/DDBJ databases">
        <title>Whole genome shotgun sequence of Frigoribacterium faeni NBRC 103066.</title>
        <authorList>
            <person name="Hosoyama A."/>
            <person name="Uohara A."/>
            <person name="Ohji S."/>
            <person name="Ichikawa N."/>
        </authorList>
    </citation>
    <scope>NUCLEOTIDE SEQUENCE [LARGE SCALE GENOMIC DNA]</scope>
    <source>
        <strain evidence="4 6">NBRC 103066</strain>
    </source>
</reference>
<evidence type="ECO:0000313" key="7">
    <source>
        <dbReference type="Proteomes" id="UP000522688"/>
    </source>
</evidence>
<feature type="compositionally biased region" description="Polar residues" evidence="1">
    <location>
        <begin position="750"/>
        <end position="765"/>
    </location>
</feature>
<feature type="compositionally biased region" description="Pro residues" evidence="1">
    <location>
        <begin position="349"/>
        <end position="362"/>
    </location>
</feature>
<comment type="caution">
    <text evidence="5">The sequence shown here is derived from an EMBL/GenBank/DDBJ whole genome shotgun (WGS) entry which is preliminary data.</text>
</comment>
<keyword evidence="6" id="KW-1185">Reference proteome</keyword>